<evidence type="ECO:0000313" key="3">
    <source>
        <dbReference type="Proteomes" id="UP001365846"/>
    </source>
</evidence>
<evidence type="ECO:0000256" key="1">
    <source>
        <dbReference type="SAM" id="SignalP"/>
    </source>
</evidence>
<proteinExistence type="predicted"/>
<name>A0ABU8VFI0_9BURK</name>
<dbReference type="EMBL" id="JBBKZU010000006">
    <property type="protein sequence ID" value="MEJ8812418.1"/>
    <property type="molecule type" value="Genomic_DNA"/>
</dbReference>
<protein>
    <submittedName>
        <fullName evidence="2">Uncharacterized protein</fullName>
    </submittedName>
</protein>
<organism evidence="2 3">
    <name type="scientific">Variovorax ureilyticus</name>
    <dbReference type="NCBI Taxonomy" id="1836198"/>
    <lineage>
        <taxon>Bacteria</taxon>
        <taxon>Pseudomonadati</taxon>
        <taxon>Pseudomonadota</taxon>
        <taxon>Betaproteobacteria</taxon>
        <taxon>Burkholderiales</taxon>
        <taxon>Comamonadaceae</taxon>
        <taxon>Variovorax</taxon>
    </lineage>
</organism>
<feature type="chain" id="PRO_5046827671" evidence="1">
    <location>
        <begin position="20"/>
        <end position="141"/>
    </location>
</feature>
<accession>A0ABU8VFI0</accession>
<gene>
    <name evidence="2" type="ORF">WKW77_15140</name>
</gene>
<comment type="caution">
    <text evidence="2">The sequence shown here is derived from an EMBL/GenBank/DDBJ whole genome shotgun (WGS) entry which is preliminary data.</text>
</comment>
<dbReference type="RefSeq" id="WP_340357680.1">
    <property type="nucleotide sequence ID" value="NZ_JBBKZU010000006.1"/>
</dbReference>
<sequence>MRNFLVAVAAASLVGAAQAQDYTRYQGAWNGPFLFYFAQQDGGAMGPPMVYAGTLRIEQDGTVQGSVPDAACLMAGSSADYVSPVNATIDLDVSGCQDVRFNGRYSGKLLNNPALKYASIRLSSTRSLETGTAQISAIIRH</sequence>
<keyword evidence="1" id="KW-0732">Signal</keyword>
<feature type="signal peptide" evidence="1">
    <location>
        <begin position="1"/>
        <end position="19"/>
    </location>
</feature>
<dbReference type="Proteomes" id="UP001365846">
    <property type="component" value="Unassembled WGS sequence"/>
</dbReference>
<evidence type="ECO:0000313" key="2">
    <source>
        <dbReference type="EMBL" id="MEJ8812418.1"/>
    </source>
</evidence>
<keyword evidence="3" id="KW-1185">Reference proteome</keyword>
<reference evidence="2 3" key="1">
    <citation type="submission" date="2024-03" db="EMBL/GenBank/DDBJ databases">
        <title>Novel species of the genus Variovorax.</title>
        <authorList>
            <person name="Liu Q."/>
            <person name="Xin Y.-H."/>
        </authorList>
    </citation>
    <scope>NUCLEOTIDE SEQUENCE [LARGE SCALE GENOMIC DNA]</scope>
    <source>
        <strain evidence="2 3">KACC 18899</strain>
    </source>
</reference>